<name>A0A6M3XRX8_9ZZZZ</name>
<protein>
    <submittedName>
        <fullName evidence="3">Uncharacterized protein</fullName>
    </submittedName>
</protein>
<gene>
    <name evidence="2" type="ORF">MM415A00243_0059</name>
    <name evidence="1" type="ORF">MM415B00422_0059</name>
    <name evidence="3" type="ORF">TM448B02010_0002</name>
</gene>
<dbReference type="EMBL" id="MT141535">
    <property type="protein sequence ID" value="QJA65297.1"/>
    <property type="molecule type" value="Genomic_DNA"/>
</dbReference>
<dbReference type="AlphaFoldDB" id="A0A6M3XRX8"/>
<evidence type="ECO:0000313" key="1">
    <source>
        <dbReference type="EMBL" id="QJA65297.1"/>
    </source>
</evidence>
<evidence type="ECO:0000313" key="2">
    <source>
        <dbReference type="EMBL" id="QJA83997.1"/>
    </source>
</evidence>
<dbReference type="EMBL" id="MT144865">
    <property type="protein sequence ID" value="QJI00622.1"/>
    <property type="molecule type" value="Genomic_DNA"/>
</dbReference>
<dbReference type="EMBL" id="MT142521">
    <property type="protein sequence ID" value="QJA83997.1"/>
    <property type="molecule type" value="Genomic_DNA"/>
</dbReference>
<proteinExistence type="predicted"/>
<organism evidence="3">
    <name type="scientific">viral metagenome</name>
    <dbReference type="NCBI Taxonomy" id="1070528"/>
    <lineage>
        <taxon>unclassified sequences</taxon>
        <taxon>metagenomes</taxon>
        <taxon>organismal metagenomes</taxon>
    </lineage>
</organism>
<accession>A0A6M3XRX8</accession>
<evidence type="ECO:0000313" key="3">
    <source>
        <dbReference type="EMBL" id="QJI00622.1"/>
    </source>
</evidence>
<reference evidence="3" key="1">
    <citation type="submission" date="2020-03" db="EMBL/GenBank/DDBJ databases">
        <title>The deep terrestrial virosphere.</title>
        <authorList>
            <person name="Holmfeldt K."/>
            <person name="Nilsson E."/>
            <person name="Simone D."/>
            <person name="Lopez-Fernandez M."/>
            <person name="Wu X."/>
            <person name="de Brujin I."/>
            <person name="Lundin D."/>
            <person name="Andersson A."/>
            <person name="Bertilsson S."/>
            <person name="Dopson M."/>
        </authorList>
    </citation>
    <scope>NUCLEOTIDE SEQUENCE</scope>
    <source>
        <strain evidence="2">MM415A00243</strain>
        <strain evidence="1">MM415B00422</strain>
        <strain evidence="3">TM448B02010</strain>
    </source>
</reference>
<sequence>MVSYRQSGLCNGCYAIAVRCGTALAWRREYRAWRDGTARWRLMVLELATELGADWAGQLLGVTAEEFRSWWFGGARPDTDTMRALARLHRRVTTDGARAVLEEMRG</sequence>